<dbReference type="Pfam" id="PF20613">
    <property type="entry name" value="HipA_2"/>
    <property type="match status" value="1"/>
</dbReference>
<dbReference type="RefSeq" id="WP_308872435.1">
    <property type="nucleotide sequence ID" value="NZ_CP133217.1"/>
</dbReference>
<proteinExistence type="predicted"/>
<dbReference type="EMBL" id="CP133217">
    <property type="protein sequence ID" value="WML88656.1"/>
    <property type="molecule type" value="Genomic_DNA"/>
</dbReference>
<protein>
    <recommendedName>
        <fullName evidence="1">HipA-like kinase domain-containing protein</fullName>
    </recommendedName>
</protein>
<evidence type="ECO:0000313" key="2">
    <source>
        <dbReference type="EMBL" id="WML88656.1"/>
    </source>
</evidence>
<reference evidence="2" key="1">
    <citation type="submission" date="2023-08" db="EMBL/GenBank/DDBJ databases">
        <title>New molecular markers tilS and rpoB for phylogenetic and monitoring studies of the genus Thiothrix biodiversity.</title>
        <authorList>
            <person name="Ravin N.V."/>
            <person name="Smolyakov D."/>
            <person name="Markov N.D."/>
            <person name="Beletsky A.V."/>
            <person name="Mardanov A.V."/>
            <person name="Rudenko T.S."/>
            <person name="Grabovich M.Y."/>
        </authorList>
    </citation>
    <scope>NUCLEOTIDE SEQUENCE</scope>
    <source>
        <strain evidence="2">DNT52</strain>
    </source>
</reference>
<dbReference type="AlphaFoldDB" id="A0AA51R6F5"/>
<name>A0AA51R6F5_9GAMM</name>
<sequence>MTHYLEITEIRNRARQGRTEPFMCTAADGKAYFVKGKSATFLGCIREWMGAKLATAFGLPVPPFTIAVTSSELLKLYGSEAVLGLGTDPAFASQHIPTSHELKYEVLSQIDKQLRRDVLMFDAWVRNEDRSLTQKGGNPNLLWSENSLHVIDHNLIFDKDFTTDIFLDTHVFQAEITEILQDFLLREHYQTRMQDALNVWSSAWDTLPEEWCEQNEESGLFDPEATFQQLRDDAQGAIWTRLMQ</sequence>
<organism evidence="2">
    <name type="scientific">Thiothrix subterranea</name>
    <dbReference type="NCBI Taxonomy" id="2735563"/>
    <lineage>
        <taxon>Bacteria</taxon>
        <taxon>Pseudomonadati</taxon>
        <taxon>Pseudomonadota</taxon>
        <taxon>Gammaproteobacteria</taxon>
        <taxon>Thiotrichales</taxon>
        <taxon>Thiotrichaceae</taxon>
        <taxon>Thiothrix</taxon>
    </lineage>
</organism>
<evidence type="ECO:0000259" key="1">
    <source>
        <dbReference type="Pfam" id="PF20613"/>
    </source>
</evidence>
<feature type="domain" description="HipA-like kinase" evidence="1">
    <location>
        <begin position="7"/>
        <end position="240"/>
    </location>
</feature>
<dbReference type="InterPro" id="IPR046748">
    <property type="entry name" value="HipA_2"/>
</dbReference>
<gene>
    <name evidence="2" type="ORF">RCG00_09805</name>
</gene>
<dbReference type="Proteomes" id="UP001229862">
    <property type="component" value="Chromosome"/>
</dbReference>
<accession>A0AA51R6F5</accession>